<evidence type="ECO:0000313" key="2">
    <source>
        <dbReference type="Proteomes" id="UP001516662"/>
    </source>
</evidence>
<keyword evidence="2" id="KW-1185">Reference proteome</keyword>
<comment type="caution">
    <text evidence="1">The sequence shown here is derived from an EMBL/GenBank/DDBJ whole genome shotgun (WGS) entry which is preliminary data.</text>
</comment>
<protein>
    <submittedName>
        <fullName evidence="1">Uncharacterized protein</fullName>
    </submittedName>
</protein>
<dbReference type="Proteomes" id="UP001516662">
    <property type="component" value="Unassembled WGS sequence"/>
</dbReference>
<gene>
    <name evidence="1" type="ORF">IMZ08_07395</name>
</gene>
<organism evidence="1 2">
    <name type="scientific">Litchfieldia luteola</name>
    <dbReference type="NCBI Taxonomy" id="682179"/>
    <lineage>
        <taxon>Bacteria</taxon>
        <taxon>Bacillati</taxon>
        <taxon>Bacillota</taxon>
        <taxon>Bacilli</taxon>
        <taxon>Bacillales</taxon>
        <taxon>Bacillaceae</taxon>
        <taxon>Litchfieldia</taxon>
    </lineage>
</organism>
<dbReference type="RefSeq" id="WP_193535351.1">
    <property type="nucleotide sequence ID" value="NZ_JADCLJ010000018.1"/>
</dbReference>
<dbReference type="EMBL" id="JADCLJ010000018">
    <property type="protein sequence ID" value="MBE4907877.1"/>
    <property type="molecule type" value="Genomic_DNA"/>
</dbReference>
<reference evidence="1 2" key="1">
    <citation type="submission" date="2020-10" db="EMBL/GenBank/DDBJ databases">
        <title>Bacillus sp. HD4P25, an endophyte from a halophyte.</title>
        <authorList>
            <person name="Sun J.-Q."/>
        </authorList>
    </citation>
    <scope>NUCLEOTIDE SEQUENCE [LARGE SCALE GENOMIC DNA]</scope>
    <source>
        <strain evidence="1 2">YIM 93174</strain>
    </source>
</reference>
<accession>A0ABR9QHB2</accession>
<name>A0ABR9QHB2_9BACI</name>
<proteinExistence type="predicted"/>
<sequence>MRTYHRLIIEGENYYREYCHGLQKYHEVMTEQELMEILLEEAVEDEIEINQARIENAVRRITDRDDRELLNSYICYLERIINE</sequence>
<evidence type="ECO:0000313" key="1">
    <source>
        <dbReference type="EMBL" id="MBE4907877.1"/>
    </source>
</evidence>